<organism evidence="1 2">
    <name type="scientific">Polluticaenibacter yanchengensis</name>
    <dbReference type="NCBI Taxonomy" id="3014562"/>
    <lineage>
        <taxon>Bacteria</taxon>
        <taxon>Pseudomonadati</taxon>
        <taxon>Bacteroidota</taxon>
        <taxon>Chitinophagia</taxon>
        <taxon>Chitinophagales</taxon>
        <taxon>Chitinophagaceae</taxon>
        <taxon>Polluticaenibacter</taxon>
    </lineage>
</organism>
<gene>
    <name evidence="1" type="ORF">O3P16_13325</name>
</gene>
<sequence length="115" mass="13477">MNSIRRDKTFPTSMRTLSEVMEKLRERGIEEEFTFSEHQKMKGFDKLYNPEDLMLVRTFRFEGMSDPADNVALYLFEDTEGNVGYVLDVYGSESNYGMEFSEFLKAIPVQNETME</sequence>
<evidence type="ECO:0008006" key="3">
    <source>
        <dbReference type="Google" id="ProtNLM"/>
    </source>
</evidence>
<reference evidence="1 2" key="1">
    <citation type="submission" date="2022-12" db="EMBL/GenBank/DDBJ databases">
        <title>Chitinophagaceae gen. sp. nov., a new member of the family Chitinophagaceae, isolated from soil in a chemical factory.</title>
        <authorList>
            <person name="Ke Z."/>
        </authorList>
    </citation>
    <scope>NUCLEOTIDE SEQUENCE [LARGE SCALE GENOMIC DNA]</scope>
    <source>
        <strain evidence="1 2">LY-5</strain>
    </source>
</reference>
<proteinExistence type="predicted"/>
<dbReference type="Proteomes" id="UP001210231">
    <property type="component" value="Unassembled WGS sequence"/>
</dbReference>
<keyword evidence="2" id="KW-1185">Reference proteome</keyword>
<comment type="caution">
    <text evidence="1">The sequence shown here is derived from an EMBL/GenBank/DDBJ whole genome shotgun (WGS) entry which is preliminary data.</text>
</comment>
<name>A0ABT4UMF6_9BACT</name>
<evidence type="ECO:0000313" key="2">
    <source>
        <dbReference type="Proteomes" id="UP001210231"/>
    </source>
</evidence>
<dbReference type="EMBL" id="JAQGEF010000017">
    <property type="protein sequence ID" value="MDA3615794.1"/>
    <property type="molecule type" value="Genomic_DNA"/>
</dbReference>
<protein>
    <recommendedName>
        <fullName evidence="3">Phosphoribosylpyrophosphate synthetase</fullName>
    </recommendedName>
</protein>
<dbReference type="RefSeq" id="WP_407032122.1">
    <property type="nucleotide sequence ID" value="NZ_JAQGEF010000017.1"/>
</dbReference>
<accession>A0ABT4UMF6</accession>
<evidence type="ECO:0000313" key="1">
    <source>
        <dbReference type="EMBL" id="MDA3615794.1"/>
    </source>
</evidence>